<gene>
    <name evidence="1" type="ORF">ERS013200_01169</name>
</gene>
<evidence type="ECO:0000313" key="1">
    <source>
        <dbReference type="EMBL" id="CSC32950.1"/>
    </source>
</evidence>
<reference evidence="1 2" key="1">
    <citation type="submission" date="2015-07" db="EMBL/GenBank/DDBJ databases">
        <authorList>
            <consortium name="Pathogen Informatics"/>
        </authorList>
    </citation>
    <scope>NUCLEOTIDE SEQUENCE [LARGE SCALE GENOMIC DNA]</scope>
    <source>
        <strain evidence="1 2">A316</strain>
    </source>
</reference>
<evidence type="ECO:0000313" key="2">
    <source>
        <dbReference type="Proteomes" id="UP000041770"/>
    </source>
</evidence>
<name>A0A655Y9T4_VIBCL</name>
<dbReference type="Proteomes" id="UP000041770">
    <property type="component" value="Unassembled WGS sequence"/>
</dbReference>
<dbReference type="AlphaFoldDB" id="A0A655Y9T4"/>
<accession>A0A655Y9T4</accession>
<dbReference type="EMBL" id="CWQY01000005">
    <property type="protein sequence ID" value="CSC32950.1"/>
    <property type="molecule type" value="Genomic_DNA"/>
</dbReference>
<organism evidence="1 2">
    <name type="scientific">Vibrio cholerae</name>
    <dbReference type="NCBI Taxonomy" id="666"/>
    <lineage>
        <taxon>Bacteria</taxon>
        <taxon>Pseudomonadati</taxon>
        <taxon>Pseudomonadota</taxon>
        <taxon>Gammaproteobacteria</taxon>
        <taxon>Vibrionales</taxon>
        <taxon>Vibrionaceae</taxon>
        <taxon>Vibrio</taxon>
    </lineage>
</organism>
<protein>
    <submittedName>
        <fullName evidence="1">Uncharacterized protein</fullName>
    </submittedName>
</protein>
<proteinExistence type="predicted"/>
<sequence length="62" mass="7531">MEPKKYRPPLVHLAVHGMDKHHAINNLRWYGLLKLQQHFHRMRFRLHQSIHEQCVLLVDILS</sequence>